<dbReference type="AlphaFoldDB" id="A0A0F9FUQ7"/>
<gene>
    <name evidence="2" type="ORF">LCGC14_1909040</name>
</gene>
<sequence length="186" mass="20486">MASYASLNSPTFSVAIDTSVGRKTVQFKNKSLELNLNNPIEKELSEALDKLILTRPNIAREIRIVDRESALAIARAHQSLQRVAATKGPVSSMDNPALSAQLDRRADELRAMGTDEGKVQEMLDKMRTDLQLTVKSSQQVRDQPGFVPDKLVKQPVEQVETSKPAPEPGLVPNPRTVFSNLTKVAK</sequence>
<comment type="caution">
    <text evidence="2">The sequence shown here is derived from an EMBL/GenBank/DDBJ whole genome shotgun (WGS) entry which is preliminary data.</text>
</comment>
<reference evidence="2" key="1">
    <citation type="journal article" date="2015" name="Nature">
        <title>Complex archaea that bridge the gap between prokaryotes and eukaryotes.</title>
        <authorList>
            <person name="Spang A."/>
            <person name="Saw J.H."/>
            <person name="Jorgensen S.L."/>
            <person name="Zaremba-Niedzwiedzka K."/>
            <person name="Martijn J."/>
            <person name="Lind A.E."/>
            <person name="van Eijk R."/>
            <person name="Schleper C."/>
            <person name="Guy L."/>
            <person name="Ettema T.J."/>
        </authorList>
    </citation>
    <scope>NUCLEOTIDE SEQUENCE</scope>
</reference>
<protein>
    <submittedName>
        <fullName evidence="2">Uncharacterized protein</fullName>
    </submittedName>
</protein>
<name>A0A0F9FUQ7_9ZZZZ</name>
<accession>A0A0F9FUQ7</accession>
<dbReference type="EMBL" id="LAZR01020132">
    <property type="protein sequence ID" value="KKL90003.1"/>
    <property type="molecule type" value="Genomic_DNA"/>
</dbReference>
<feature type="compositionally biased region" description="Polar residues" evidence="1">
    <location>
        <begin position="176"/>
        <end position="186"/>
    </location>
</feature>
<organism evidence="2">
    <name type="scientific">marine sediment metagenome</name>
    <dbReference type="NCBI Taxonomy" id="412755"/>
    <lineage>
        <taxon>unclassified sequences</taxon>
        <taxon>metagenomes</taxon>
        <taxon>ecological metagenomes</taxon>
    </lineage>
</organism>
<feature type="region of interest" description="Disordered" evidence="1">
    <location>
        <begin position="137"/>
        <end position="186"/>
    </location>
</feature>
<evidence type="ECO:0000256" key="1">
    <source>
        <dbReference type="SAM" id="MobiDB-lite"/>
    </source>
</evidence>
<evidence type="ECO:0000313" key="2">
    <source>
        <dbReference type="EMBL" id="KKL90003.1"/>
    </source>
</evidence>
<proteinExistence type="predicted"/>